<feature type="compositionally biased region" description="Basic and acidic residues" evidence="1">
    <location>
        <begin position="48"/>
        <end position="57"/>
    </location>
</feature>
<organism evidence="2 3">
    <name type="scientific">Fragilariopsis cylindrus CCMP1102</name>
    <dbReference type="NCBI Taxonomy" id="635003"/>
    <lineage>
        <taxon>Eukaryota</taxon>
        <taxon>Sar</taxon>
        <taxon>Stramenopiles</taxon>
        <taxon>Ochrophyta</taxon>
        <taxon>Bacillariophyta</taxon>
        <taxon>Bacillariophyceae</taxon>
        <taxon>Bacillariophycidae</taxon>
        <taxon>Bacillariales</taxon>
        <taxon>Bacillariaceae</taxon>
        <taxon>Fragilariopsis</taxon>
    </lineage>
</organism>
<keyword evidence="3" id="KW-1185">Reference proteome</keyword>
<accession>A0A1E7F6R0</accession>
<evidence type="ECO:0000256" key="1">
    <source>
        <dbReference type="SAM" id="MobiDB-lite"/>
    </source>
</evidence>
<evidence type="ECO:0000313" key="3">
    <source>
        <dbReference type="Proteomes" id="UP000095751"/>
    </source>
</evidence>
<reference evidence="2 3" key="1">
    <citation type="submission" date="2016-09" db="EMBL/GenBank/DDBJ databases">
        <title>Extensive genetic diversity and differential bi-allelic expression allows diatom success in the polar Southern Ocean.</title>
        <authorList>
            <consortium name="DOE Joint Genome Institute"/>
            <person name="Mock T."/>
            <person name="Otillar R.P."/>
            <person name="Strauss J."/>
            <person name="Dupont C."/>
            <person name="Frickenhaus S."/>
            <person name="Maumus F."/>
            <person name="Mcmullan M."/>
            <person name="Sanges R."/>
            <person name="Schmutz J."/>
            <person name="Toseland A."/>
            <person name="Valas R."/>
            <person name="Veluchamy A."/>
            <person name="Ward B.J."/>
            <person name="Allen A."/>
            <person name="Barry K."/>
            <person name="Falciatore A."/>
            <person name="Ferrante M."/>
            <person name="Fortunato A.E."/>
            <person name="Gloeckner G."/>
            <person name="Gruber A."/>
            <person name="Hipkin R."/>
            <person name="Janech M."/>
            <person name="Kroth P."/>
            <person name="Leese F."/>
            <person name="Lindquist E."/>
            <person name="Lyon B.R."/>
            <person name="Martin J."/>
            <person name="Mayer C."/>
            <person name="Parker M."/>
            <person name="Quesneville H."/>
            <person name="Raymond J."/>
            <person name="Uhlig C."/>
            <person name="Valentin K.U."/>
            <person name="Worden A.Z."/>
            <person name="Armbrust E.V."/>
            <person name="Bowler C."/>
            <person name="Green B."/>
            <person name="Moulton V."/>
            <person name="Van Oosterhout C."/>
            <person name="Grigoriev I."/>
        </authorList>
    </citation>
    <scope>NUCLEOTIDE SEQUENCE [LARGE SCALE GENOMIC DNA]</scope>
    <source>
        <strain evidence="2 3">CCMP1102</strain>
    </source>
</reference>
<dbReference type="EMBL" id="KV784361">
    <property type="protein sequence ID" value="OEU13871.1"/>
    <property type="molecule type" value="Genomic_DNA"/>
</dbReference>
<sequence>MNVKNLSNKARHANEFRKPTSRNLDPKKAISEKDARSSAVRKPTVGQRAKEISEMKRQSKSSAWTVIDDSTVVVRKAISNGNLKAVQSNEDDDDVPLNYLAIMLKKKLREEKRKDYKSAEANERKDHDQQQRSHEKLDADTFVAAIRGARSQEAPGVALEEIAIRNQPDNLDPTIGNDENKIRTDLAPTPRRSDHVSAFVDTDKDLAPTPRRSDNVSAFVDTDKDDETKENARDPPLEDKEDERQRRRMITERLFQAGSSEEESNPKKEISKDVIKTVPTVDASESYDEEPVQDCLDHHTLKIAVNNEMNEKKNDVITSPNSRIESTRTPRRRLSISFLIGGKRYK</sequence>
<protein>
    <submittedName>
        <fullName evidence="2">Uncharacterized protein</fullName>
    </submittedName>
</protein>
<dbReference type="KEGG" id="fcy:FRACYDRAFT_269951"/>
<dbReference type="Proteomes" id="UP000095751">
    <property type="component" value="Unassembled WGS sequence"/>
</dbReference>
<feature type="region of interest" description="Disordered" evidence="1">
    <location>
        <begin position="1"/>
        <end position="62"/>
    </location>
</feature>
<feature type="compositionally biased region" description="Basic and acidic residues" evidence="1">
    <location>
        <begin position="226"/>
        <end position="251"/>
    </location>
</feature>
<feature type="region of interest" description="Disordered" evidence="1">
    <location>
        <begin position="114"/>
        <end position="138"/>
    </location>
</feature>
<feature type="compositionally biased region" description="Basic and acidic residues" evidence="1">
    <location>
        <begin position="264"/>
        <end position="275"/>
    </location>
</feature>
<proteinExistence type="predicted"/>
<evidence type="ECO:0000313" key="2">
    <source>
        <dbReference type="EMBL" id="OEU13871.1"/>
    </source>
</evidence>
<dbReference type="InParanoid" id="A0A1E7F6R0"/>
<name>A0A1E7F6R0_9STRA</name>
<gene>
    <name evidence="2" type="ORF">FRACYDRAFT_269951</name>
</gene>
<dbReference type="OrthoDB" id="10652890at2759"/>
<dbReference type="AlphaFoldDB" id="A0A1E7F6R0"/>
<feature type="compositionally biased region" description="Basic and acidic residues" evidence="1">
    <location>
        <begin position="12"/>
        <end position="36"/>
    </location>
</feature>
<feature type="region of interest" description="Disordered" evidence="1">
    <location>
        <begin position="168"/>
        <end position="276"/>
    </location>
</feature>
<feature type="compositionally biased region" description="Basic and acidic residues" evidence="1">
    <location>
        <begin position="191"/>
        <end position="214"/>
    </location>
</feature>